<sequence length="403" mass="44010">MMSLIEIKNLTTIFGKNPKAALEKLSDNSNKQQMLAETNHVLALNNISLTIEAGEIFVIMGLSGSGKSTLVRHINRLIDPTAGSVLIDGVDIVGLSRKELLELRRKRIAMVFQRFGLMPHYTVLENVAYGLQIQGVKSSERLDAAKQWLERVGLAGYENQYPEQLSGGMQQRVGLARALASDTDIILMDEAFSALDPLIRSELQDEVVNLQNTLGKTIVFITHDLDEALRLADRIAILKDGNLIQVGTPNDILLNPADAYVEAFVRDVNRARALTVDTLMQPPELRLTAETIGGALAQMRRAQTDIGYLVDDGKYAGVVTRDALEEAIKEHGAGHATSEVADETHAIAQDTAIENALQTMLDSEHPVAIVTEEGELAGVINQQDVGEILAVSDKDEKSEEKEA</sequence>
<keyword evidence="5" id="KW-0029">Amino-acid transport</keyword>
<dbReference type="SMART" id="SM00382">
    <property type="entry name" value="AAA"/>
    <property type="match status" value="1"/>
</dbReference>
<dbReference type="Pfam" id="PF00005">
    <property type="entry name" value="ABC_tran"/>
    <property type="match status" value="1"/>
</dbReference>
<dbReference type="EC" id="7.6.2.9" evidence="7"/>
<evidence type="ECO:0000256" key="4">
    <source>
        <dbReference type="ARBA" id="ARBA00022840"/>
    </source>
</evidence>
<dbReference type="CDD" id="cd03294">
    <property type="entry name" value="ABC_Pro_Gly_Betaine"/>
    <property type="match status" value="1"/>
</dbReference>
<evidence type="ECO:0000256" key="1">
    <source>
        <dbReference type="ARBA" id="ARBA00005417"/>
    </source>
</evidence>
<comment type="subcellular location">
    <subcellularLocation>
        <location evidence="7">Cell inner membrane</location>
        <topology evidence="7">Peripheral membrane protein</topology>
    </subcellularLocation>
</comment>
<evidence type="ECO:0000313" key="11">
    <source>
        <dbReference type="Proteomes" id="UP001418637"/>
    </source>
</evidence>
<dbReference type="InterPro" id="IPR027417">
    <property type="entry name" value="P-loop_NTPase"/>
</dbReference>
<dbReference type="Proteomes" id="UP001418637">
    <property type="component" value="Unassembled WGS sequence"/>
</dbReference>
<accession>A0ABV0BM43</accession>
<dbReference type="Gene3D" id="3.10.580.10">
    <property type="entry name" value="CBS-domain"/>
    <property type="match status" value="1"/>
</dbReference>
<dbReference type="GO" id="GO:0005524">
    <property type="term" value="F:ATP binding"/>
    <property type="evidence" value="ECO:0007669"/>
    <property type="project" value="UniProtKB-KW"/>
</dbReference>
<dbReference type="PANTHER" id="PTHR43869:SF1">
    <property type="entry name" value="GLYCINE BETAINE_PROLINE BETAINE TRANSPORT SYSTEM ATP-BINDING PROTEIN PROV"/>
    <property type="match status" value="1"/>
</dbReference>
<organism evidence="10 11">
    <name type="scientific">Hohaiivirga grylli</name>
    <dbReference type="NCBI Taxonomy" id="3133970"/>
    <lineage>
        <taxon>Bacteria</taxon>
        <taxon>Pseudomonadati</taxon>
        <taxon>Pseudomonadota</taxon>
        <taxon>Alphaproteobacteria</taxon>
        <taxon>Hyphomicrobiales</taxon>
        <taxon>Methylobacteriaceae</taxon>
        <taxon>Hohaiivirga</taxon>
    </lineage>
</organism>
<dbReference type="Gene3D" id="3.40.50.300">
    <property type="entry name" value="P-loop containing nucleotide triphosphate hydrolases"/>
    <property type="match status" value="1"/>
</dbReference>
<dbReference type="PROSITE" id="PS50893">
    <property type="entry name" value="ABC_TRANSPORTER_2"/>
    <property type="match status" value="1"/>
</dbReference>
<dbReference type="EMBL" id="JBBYXI010000007">
    <property type="protein sequence ID" value="MEN3931757.1"/>
    <property type="molecule type" value="Genomic_DNA"/>
</dbReference>
<dbReference type="InterPro" id="IPR005892">
    <property type="entry name" value="Gly-betaine_transp_ATP-bd"/>
</dbReference>
<dbReference type="InterPro" id="IPR046342">
    <property type="entry name" value="CBS_dom_sf"/>
</dbReference>
<keyword evidence="7" id="KW-1003">Cell membrane</keyword>
<dbReference type="SUPFAM" id="SSF54631">
    <property type="entry name" value="CBS-domain pair"/>
    <property type="match status" value="1"/>
</dbReference>
<dbReference type="Pfam" id="PF00571">
    <property type="entry name" value="CBS"/>
    <property type="match status" value="1"/>
</dbReference>
<protein>
    <recommendedName>
        <fullName evidence="7">Quaternary amine transport ATP-binding protein</fullName>
        <ecNumber evidence="7">7.6.2.9</ecNumber>
    </recommendedName>
</protein>
<keyword evidence="11" id="KW-1185">Reference proteome</keyword>
<evidence type="ECO:0000256" key="6">
    <source>
        <dbReference type="PROSITE-ProRule" id="PRU00703"/>
    </source>
</evidence>
<dbReference type="InterPro" id="IPR003439">
    <property type="entry name" value="ABC_transporter-like_ATP-bd"/>
</dbReference>
<dbReference type="InterPro" id="IPR003593">
    <property type="entry name" value="AAA+_ATPase"/>
</dbReference>
<proteinExistence type="inferred from homology"/>
<evidence type="ECO:0000313" key="10">
    <source>
        <dbReference type="EMBL" id="MEN3931757.1"/>
    </source>
</evidence>
<dbReference type="PANTHER" id="PTHR43869">
    <property type="entry name" value="GLYCINE BETAINE/PROLINE BETAINE TRANSPORT SYSTEM ATP-BINDING PROTEIN PROV"/>
    <property type="match status" value="1"/>
</dbReference>
<evidence type="ECO:0000256" key="7">
    <source>
        <dbReference type="RuleBase" id="RU369116"/>
    </source>
</evidence>
<evidence type="ECO:0000256" key="3">
    <source>
        <dbReference type="ARBA" id="ARBA00022741"/>
    </source>
</evidence>
<comment type="catalytic activity">
    <reaction evidence="7">
        <text>a quaternary ammonium(out) + ATP + H2O = a quaternary ammonium(in) + ADP + phosphate + H(+)</text>
        <dbReference type="Rhea" id="RHEA:11036"/>
        <dbReference type="ChEBI" id="CHEBI:15377"/>
        <dbReference type="ChEBI" id="CHEBI:15378"/>
        <dbReference type="ChEBI" id="CHEBI:30616"/>
        <dbReference type="ChEBI" id="CHEBI:35267"/>
        <dbReference type="ChEBI" id="CHEBI:43474"/>
        <dbReference type="ChEBI" id="CHEBI:456216"/>
    </reaction>
</comment>
<keyword evidence="3 7" id="KW-0547">Nucleotide-binding</keyword>
<keyword evidence="4 7" id="KW-0067">ATP-binding</keyword>
<dbReference type="InterPro" id="IPR017871">
    <property type="entry name" value="ABC_transporter-like_CS"/>
</dbReference>
<feature type="domain" description="ABC transporter" evidence="8">
    <location>
        <begin position="23"/>
        <end position="265"/>
    </location>
</feature>
<dbReference type="InterPro" id="IPR000644">
    <property type="entry name" value="CBS_dom"/>
</dbReference>
<keyword evidence="2 7" id="KW-0813">Transport</keyword>
<keyword evidence="6" id="KW-0129">CBS domain</keyword>
<reference evidence="10 11" key="1">
    <citation type="submission" date="2024-04" db="EMBL/GenBank/DDBJ databases">
        <title>A novel species isolated from cricket.</title>
        <authorList>
            <person name="Wang H.-C."/>
        </authorList>
    </citation>
    <scope>NUCLEOTIDE SEQUENCE [LARGE SCALE GENOMIC DNA]</scope>
    <source>
        <strain evidence="10 11">WL0021</strain>
    </source>
</reference>
<comment type="similarity">
    <text evidence="1 7">Belongs to the ABC transporter superfamily.</text>
</comment>
<keyword evidence="7" id="KW-0997">Cell inner membrane</keyword>
<evidence type="ECO:0000256" key="2">
    <source>
        <dbReference type="ARBA" id="ARBA00022448"/>
    </source>
</evidence>
<evidence type="ECO:0000256" key="5">
    <source>
        <dbReference type="ARBA" id="ARBA00022970"/>
    </source>
</evidence>
<comment type="caution">
    <text evidence="10">The sequence shown here is derived from an EMBL/GenBank/DDBJ whole genome shotgun (WGS) entry which is preliminary data.</text>
</comment>
<dbReference type="InterPro" id="IPR051921">
    <property type="entry name" value="ABC_osmolyte_uptake_ATP-bind"/>
</dbReference>
<evidence type="ECO:0000259" key="9">
    <source>
        <dbReference type="PROSITE" id="PS51371"/>
    </source>
</evidence>
<gene>
    <name evidence="10" type="ORF">WJT86_11895</name>
</gene>
<dbReference type="NCBIfam" id="TIGR01186">
    <property type="entry name" value="proV"/>
    <property type="match status" value="1"/>
</dbReference>
<feature type="domain" description="CBS" evidence="9">
    <location>
        <begin position="336"/>
        <end position="396"/>
    </location>
</feature>
<evidence type="ECO:0000259" key="8">
    <source>
        <dbReference type="PROSITE" id="PS50893"/>
    </source>
</evidence>
<dbReference type="SUPFAM" id="SSF52540">
    <property type="entry name" value="P-loop containing nucleoside triphosphate hydrolases"/>
    <property type="match status" value="1"/>
</dbReference>
<keyword evidence="7" id="KW-0472">Membrane</keyword>
<dbReference type="PROSITE" id="PS51371">
    <property type="entry name" value="CBS"/>
    <property type="match status" value="1"/>
</dbReference>
<comment type="subunit">
    <text evidence="7">The complex is probably composed of two ATP-binding proteins, two transmembrane proteins and a solute-binding protein.</text>
</comment>
<name>A0ABV0BM43_9HYPH</name>
<dbReference type="PROSITE" id="PS00211">
    <property type="entry name" value="ABC_TRANSPORTER_1"/>
    <property type="match status" value="1"/>
</dbReference>